<evidence type="ECO:0000313" key="4">
    <source>
        <dbReference type="Proteomes" id="UP000256519"/>
    </source>
</evidence>
<evidence type="ECO:0000313" key="3">
    <source>
        <dbReference type="EMBL" id="RDZ09343.1"/>
    </source>
</evidence>
<gene>
    <name evidence="3" type="ORF">C3744_24920</name>
</gene>
<dbReference type="InterPro" id="IPR015590">
    <property type="entry name" value="Aldehyde_DH_dom"/>
</dbReference>
<evidence type="ECO:0000259" key="2">
    <source>
        <dbReference type="Pfam" id="PF00171"/>
    </source>
</evidence>
<sequence>MTQTTVKTVKNYIGGEWVDSSTSLTEPVYNPATGEVIAEVPLSTKADVDQAVQAANEAFKGWSKTAVPKRARILFKYQQLLV</sequence>
<dbReference type="PANTHER" id="PTHR43866">
    <property type="entry name" value="MALONATE-SEMIALDEHYDE DEHYDROGENASE"/>
    <property type="match status" value="1"/>
</dbReference>
<dbReference type="PANTHER" id="PTHR43866:SF4">
    <property type="entry name" value="MALONATE-SEMIALDEHYDE DEHYDROGENASE"/>
    <property type="match status" value="1"/>
</dbReference>
<dbReference type="InterPro" id="IPR010061">
    <property type="entry name" value="MeMal-semiAld_DH"/>
</dbReference>
<dbReference type="GO" id="GO:0006574">
    <property type="term" value="P:L-valine catabolic process"/>
    <property type="evidence" value="ECO:0007669"/>
    <property type="project" value="TreeGrafter"/>
</dbReference>
<dbReference type="InterPro" id="IPR016161">
    <property type="entry name" value="Ald_DH/histidinol_DH"/>
</dbReference>
<accession>A0A3D8WW81</accession>
<dbReference type="Proteomes" id="UP000256519">
    <property type="component" value="Unassembled WGS sequence"/>
</dbReference>
<keyword evidence="1" id="KW-0560">Oxidoreductase</keyword>
<reference evidence="3 4" key="1">
    <citation type="journal article" date="2018" name="Appl. Environ. Microbiol.">
        <title>Antimicrobial susceptibility testing and tentative epidemiological cut-off values of five Bacillus species relevant for use as animal feed additives or for plant protection.</title>
        <authorList>
            <person name="Agerso Y."/>
            <person name="Stuer-Lauridsen B."/>
            <person name="Bjerre K."/>
            <person name="Jensen M.G."/>
            <person name="Johansen E."/>
            <person name="Bennedsen M."/>
            <person name="Brockmann E."/>
            <person name="Nielsen B."/>
        </authorList>
    </citation>
    <scope>NUCLEOTIDE SEQUENCE [LARGE SCALE GENOMIC DNA]</scope>
    <source>
        <strain evidence="3 4">CHCC20162</strain>
    </source>
</reference>
<dbReference type="RefSeq" id="WP_116077647.1">
    <property type="nucleotide sequence ID" value="NZ_JBALPN010000412.1"/>
</dbReference>
<dbReference type="SUPFAM" id="SSF53720">
    <property type="entry name" value="ALDH-like"/>
    <property type="match status" value="1"/>
</dbReference>
<name>A0A3D8WW81_PRIMG</name>
<feature type="domain" description="Aldehyde dehydrogenase" evidence="2">
    <location>
        <begin position="17"/>
        <end position="81"/>
    </location>
</feature>
<dbReference type="Pfam" id="PF00171">
    <property type="entry name" value="Aldedh"/>
    <property type="match status" value="1"/>
</dbReference>
<protein>
    <submittedName>
        <fullName evidence="3">Malonate-semialdehyde dehydrogenase</fullName>
    </submittedName>
</protein>
<dbReference type="AlphaFoldDB" id="A0A3D8WW81"/>
<proteinExistence type="predicted"/>
<dbReference type="GO" id="GO:0006210">
    <property type="term" value="P:thymine catabolic process"/>
    <property type="evidence" value="ECO:0007669"/>
    <property type="project" value="TreeGrafter"/>
</dbReference>
<comment type="caution">
    <text evidence="3">The sequence shown here is derived from an EMBL/GenBank/DDBJ whole genome shotgun (WGS) entry which is preliminary data.</text>
</comment>
<feature type="non-terminal residue" evidence="3">
    <location>
        <position position="82"/>
    </location>
</feature>
<evidence type="ECO:0000256" key="1">
    <source>
        <dbReference type="ARBA" id="ARBA00023002"/>
    </source>
</evidence>
<organism evidence="3 4">
    <name type="scientific">Priestia megaterium</name>
    <name type="common">Bacillus megaterium</name>
    <dbReference type="NCBI Taxonomy" id="1404"/>
    <lineage>
        <taxon>Bacteria</taxon>
        <taxon>Bacillati</taxon>
        <taxon>Bacillota</taxon>
        <taxon>Bacilli</taxon>
        <taxon>Bacillales</taxon>
        <taxon>Bacillaceae</taxon>
        <taxon>Priestia</taxon>
    </lineage>
</organism>
<dbReference type="GO" id="GO:0004491">
    <property type="term" value="F:methylmalonate-semialdehyde dehydrogenase (acylating, NAD) activity"/>
    <property type="evidence" value="ECO:0007669"/>
    <property type="project" value="InterPro"/>
</dbReference>
<dbReference type="Gene3D" id="3.40.605.10">
    <property type="entry name" value="Aldehyde Dehydrogenase, Chain A, domain 1"/>
    <property type="match status" value="1"/>
</dbReference>
<dbReference type="EMBL" id="PQWM01000036">
    <property type="protein sequence ID" value="RDZ09343.1"/>
    <property type="molecule type" value="Genomic_DNA"/>
</dbReference>
<dbReference type="InterPro" id="IPR016162">
    <property type="entry name" value="Ald_DH_N"/>
</dbReference>